<dbReference type="AlphaFoldDB" id="A0A346XUN8"/>
<dbReference type="EMBL" id="CP031165">
    <property type="protein sequence ID" value="AXV05935.1"/>
    <property type="molecule type" value="Genomic_DNA"/>
</dbReference>
<gene>
    <name evidence="1" type="ORF">DVS28_a1235</name>
</gene>
<name>A0A346XUN8_9ACTN</name>
<dbReference type="KEGG" id="euz:DVS28_a1235"/>
<evidence type="ECO:0000313" key="1">
    <source>
        <dbReference type="EMBL" id="AXV05935.1"/>
    </source>
</evidence>
<dbReference type="OrthoDB" id="9827056at2"/>
<protein>
    <submittedName>
        <fullName evidence="1">Uncharacterized protein</fullName>
    </submittedName>
</protein>
<evidence type="ECO:0000313" key="2">
    <source>
        <dbReference type="Proteomes" id="UP000264006"/>
    </source>
</evidence>
<sequence length="193" mass="20750">MMGDDRAGVPLEVVDGLLATIAQVLHDRPVQQLVAARLLLESSGGSGPMFDKGLSAVSTGGQLSRDIMWAVTRVPLEADAFELHLQDTFERAADPEQGLEMRVTAPTELPTVVVEGIVHACHDVVADAVMRGGSLRRLDAAGEPGRLRMTVVTRDGREDGPWVELARRRVRLGGGRLTVERDGEDVVTVLEAP</sequence>
<reference evidence="1 2" key="1">
    <citation type="submission" date="2018-09" db="EMBL/GenBank/DDBJ databases">
        <title>Complete genome sequence of Euzebya sp. DY32-46 isolated from seawater of Pacific Ocean.</title>
        <authorList>
            <person name="Xu L."/>
            <person name="Wu Y.-H."/>
            <person name="Xu X.-W."/>
        </authorList>
    </citation>
    <scope>NUCLEOTIDE SEQUENCE [LARGE SCALE GENOMIC DNA]</scope>
    <source>
        <strain evidence="1 2">DY32-46</strain>
    </source>
</reference>
<dbReference type="Proteomes" id="UP000264006">
    <property type="component" value="Chromosome"/>
</dbReference>
<organism evidence="1 2">
    <name type="scientific">Euzebya pacifica</name>
    <dbReference type="NCBI Taxonomy" id="1608957"/>
    <lineage>
        <taxon>Bacteria</taxon>
        <taxon>Bacillati</taxon>
        <taxon>Actinomycetota</taxon>
        <taxon>Nitriliruptoria</taxon>
        <taxon>Euzebyales</taxon>
    </lineage>
</organism>
<accession>A0A346XUN8</accession>
<proteinExistence type="predicted"/>
<keyword evidence="2" id="KW-1185">Reference proteome</keyword>